<dbReference type="EMBL" id="JAHHUM010002148">
    <property type="protein sequence ID" value="KAK5605843.1"/>
    <property type="molecule type" value="Genomic_DNA"/>
</dbReference>
<keyword evidence="3" id="KW-1185">Reference proteome</keyword>
<proteinExistence type="predicted"/>
<dbReference type="AlphaFoldDB" id="A0AAV9R7Q9"/>
<protein>
    <submittedName>
        <fullName evidence="2">Uncharacterized protein</fullName>
    </submittedName>
</protein>
<comment type="caution">
    <text evidence="2">The sequence shown here is derived from an EMBL/GenBank/DDBJ whole genome shotgun (WGS) entry which is preliminary data.</text>
</comment>
<evidence type="ECO:0000313" key="3">
    <source>
        <dbReference type="Proteomes" id="UP001311232"/>
    </source>
</evidence>
<evidence type="ECO:0000256" key="1">
    <source>
        <dbReference type="SAM" id="MobiDB-lite"/>
    </source>
</evidence>
<accession>A0AAV9R7Q9</accession>
<reference evidence="2 3" key="1">
    <citation type="submission" date="2021-06" db="EMBL/GenBank/DDBJ databases">
        <authorList>
            <person name="Palmer J.M."/>
        </authorList>
    </citation>
    <scope>NUCLEOTIDE SEQUENCE [LARGE SCALE GENOMIC DNA]</scope>
    <source>
        <strain evidence="2 3">MEX-2019</strain>
        <tissue evidence="2">Muscle</tissue>
    </source>
</reference>
<dbReference type="Proteomes" id="UP001311232">
    <property type="component" value="Unassembled WGS sequence"/>
</dbReference>
<organism evidence="2 3">
    <name type="scientific">Crenichthys baileyi</name>
    <name type="common">White River springfish</name>
    <dbReference type="NCBI Taxonomy" id="28760"/>
    <lineage>
        <taxon>Eukaryota</taxon>
        <taxon>Metazoa</taxon>
        <taxon>Chordata</taxon>
        <taxon>Craniata</taxon>
        <taxon>Vertebrata</taxon>
        <taxon>Euteleostomi</taxon>
        <taxon>Actinopterygii</taxon>
        <taxon>Neopterygii</taxon>
        <taxon>Teleostei</taxon>
        <taxon>Neoteleostei</taxon>
        <taxon>Acanthomorphata</taxon>
        <taxon>Ovalentaria</taxon>
        <taxon>Atherinomorphae</taxon>
        <taxon>Cyprinodontiformes</taxon>
        <taxon>Goodeidae</taxon>
        <taxon>Crenichthys</taxon>
    </lineage>
</organism>
<gene>
    <name evidence="2" type="ORF">CRENBAI_004978</name>
</gene>
<sequence>MTPSTTAVYKSYLSIDSHPMPCHAPHLQPWDQYETSVTSSVPITVGSTSSCVSSEHQYKPRRRLPNTQTPTSRTLQSRLNASWTEAFVFLILHQSCRRS</sequence>
<evidence type="ECO:0000313" key="2">
    <source>
        <dbReference type="EMBL" id="KAK5605843.1"/>
    </source>
</evidence>
<feature type="region of interest" description="Disordered" evidence="1">
    <location>
        <begin position="47"/>
        <end position="73"/>
    </location>
</feature>
<name>A0AAV9R7Q9_9TELE</name>